<evidence type="ECO:0000256" key="2">
    <source>
        <dbReference type="ARBA" id="ARBA00022679"/>
    </source>
</evidence>
<dbReference type="PANTHER" id="PTHR11783">
    <property type="entry name" value="SULFOTRANSFERASE SULT"/>
    <property type="match status" value="1"/>
</dbReference>
<dbReference type="InterPro" id="IPR000863">
    <property type="entry name" value="Sulfotransferase_dom"/>
</dbReference>
<dbReference type="GO" id="GO:0008146">
    <property type="term" value="F:sulfotransferase activity"/>
    <property type="evidence" value="ECO:0007669"/>
    <property type="project" value="InterPro"/>
</dbReference>
<dbReference type="Pfam" id="PF00685">
    <property type="entry name" value="Sulfotransfer_1"/>
    <property type="match status" value="1"/>
</dbReference>
<proteinExistence type="evidence at transcript level"/>
<dbReference type="InterPro" id="IPR027417">
    <property type="entry name" value="P-loop_NTPase"/>
</dbReference>
<dbReference type="SUPFAM" id="SSF52540">
    <property type="entry name" value="P-loop containing nucleoside triphosphate hydrolases"/>
    <property type="match status" value="1"/>
</dbReference>
<evidence type="ECO:0000313" key="4">
    <source>
        <dbReference type="EMBL" id="JAP70620.1"/>
    </source>
</evidence>
<organism evidence="4">
    <name type="scientific">Ixodes ricinus</name>
    <name type="common">Common tick</name>
    <name type="synonym">Acarus ricinus</name>
    <dbReference type="NCBI Taxonomy" id="34613"/>
    <lineage>
        <taxon>Eukaryota</taxon>
        <taxon>Metazoa</taxon>
        <taxon>Ecdysozoa</taxon>
        <taxon>Arthropoda</taxon>
        <taxon>Chelicerata</taxon>
        <taxon>Arachnida</taxon>
        <taxon>Acari</taxon>
        <taxon>Parasitiformes</taxon>
        <taxon>Ixodida</taxon>
        <taxon>Ixodoidea</taxon>
        <taxon>Ixodidae</taxon>
        <taxon>Ixodinae</taxon>
        <taxon>Ixodes</taxon>
    </lineage>
</organism>
<feature type="domain" description="Sulfotransferase" evidence="3">
    <location>
        <begin position="33"/>
        <end position="289"/>
    </location>
</feature>
<sequence>MPRAVYKNVDGYCVPQAFNEECVRSALNYEPQPEDLFIVSYPKCGTTWTQHIVYNILNDRPPPNIVADFRRKMPFLELKGAQSLRDMSRPGAIKTHMPFRSTLFSKHARYIYVCRNPYDCCVSFFYHAKNKPDHQFADGTFSEFFEMFVEGALAYGDYFDHLLPWYERRDDPNVLLLTYEGLKKDTAAWVLKIADFLGENHGTRLRADPVALNEVLARTSLETMRQMLSDGEKTSLKERLSYEERAPQWVKDAGEVTTLLRKGIVGDWRSHFSADQVKRLKDRIALKTRGTDVMSLWDDCDLP</sequence>
<dbReference type="AlphaFoldDB" id="A0A131XWZ7"/>
<name>A0A131XWZ7_IXORI</name>
<comment type="similarity">
    <text evidence="1">Belongs to the sulfotransferase 1 family.</text>
</comment>
<dbReference type="EMBL" id="GEFM01005176">
    <property type="protein sequence ID" value="JAP70620.1"/>
    <property type="molecule type" value="mRNA"/>
</dbReference>
<keyword evidence="2 4" id="KW-0808">Transferase</keyword>
<evidence type="ECO:0000259" key="3">
    <source>
        <dbReference type="Pfam" id="PF00685"/>
    </source>
</evidence>
<reference evidence="4" key="1">
    <citation type="submission" date="2016-02" db="EMBL/GenBank/DDBJ databases">
        <title>RNAseq analyses of the midgut from blood- or serum-fed Ixodes ricinus ticks.</title>
        <authorList>
            <person name="Perner J."/>
            <person name="Provaznik J."/>
            <person name="Schrenkova J."/>
            <person name="Urbanova V."/>
            <person name="Ribeiro J.M."/>
            <person name="Kopacek P."/>
        </authorList>
    </citation>
    <scope>NUCLEOTIDE SEQUENCE</scope>
    <source>
        <tissue evidence="4">Gut</tissue>
    </source>
</reference>
<protein>
    <submittedName>
        <fullName evidence="4">Putative sulfotransferase</fullName>
    </submittedName>
</protein>
<accession>A0A131XWZ7</accession>
<evidence type="ECO:0000256" key="1">
    <source>
        <dbReference type="ARBA" id="ARBA00005771"/>
    </source>
</evidence>
<dbReference type="Gene3D" id="3.40.50.300">
    <property type="entry name" value="P-loop containing nucleotide triphosphate hydrolases"/>
    <property type="match status" value="1"/>
</dbReference>